<feature type="domain" description="CBS" evidence="3">
    <location>
        <begin position="76"/>
        <end position="133"/>
    </location>
</feature>
<dbReference type="Proteomes" id="UP000292136">
    <property type="component" value="Unassembled WGS sequence"/>
</dbReference>
<dbReference type="EMBL" id="SHKM01000001">
    <property type="protein sequence ID" value="RZT90745.1"/>
    <property type="molecule type" value="Genomic_DNA"/>
</dbReference>
<comment type="caution">
    <text evidence="4">The sequence shown here is derived from an EMBL/GenBank/DDBJ whole genome shotgun (WGS) entry which is preliminary data.</text>
</comment>
<dbReference type="PANTHER" id="PTHR43080">
    <property type="entry name" value="CBS DOMAIN-CONTAINING PROTEIN CBSX3, MITOCHONDRIAL"/>
    <property type="match status" value="1"/>
</dbReference>
<keyword evidence="1 2" id="KW-0129">CBS domain</keyword>
<dbReference type="Gene3D" id="3.10.580.10">
    <property type="entry name" value="CBS-domain"/>
    <property type="match status" value="1"/>
</dbReference>
<dbReference type="InterPro" id="IPR051257">
    <property type="entry name" value="Diverse_CBS-Domain"/>
</dbReference>
<organism evidence="4 5">
    <name type="scientific">Azospira oryzae</name>
    <dbReference type="NCBI Taxonomy" id="146939"/>
    <lineage>
        <taxon>Bacteria</taxon>
        <taxon>Pseudomonadati</taxon>
        <taxon>Pseudomonadota</taxon>
        <taxon>Betaproteobacteria</taxon>
        <taxon>Rhodocyclales</taxon>
        <taxon>Rhodocyclaceae</taxon>
        <taxon>Azospira</taxon>
    </lineage>
</organism>
<dbReference type="SUPFAM" id="SSF54631">
    <property type="entry name" value="CBS-domain pair"/>
    <property type="match status" value="1"/>
</dbReference>
<dbReference type="SMART" id="SM00116">
    <property type="entry name" value="CBS"/>
    <property type="match status" value="2"/>
</dbReference>
<evidence type="ECO:0000259" key="3">
    <source>
        <dbReference type="PROSITE" id="PS51371"/>
    </source>
</evidence>
<accession>A0ABY0IUL8</accession>
<evidence type="ECO:0000313" key="4">
    <source>
        <dbReference type="EMBL" id="RZT90745.1"/>
    </source>
</evidence>
<protein>
    <submittedName>
        <fullName evidence="4">CBS domain protein</fullName>
    </submittedName>
</protein>
<dbReference type="RefSeq" id="WP_014235142.1">
    <property type="nucleotide sequence ID" value="NZ_SHKM01000001.1"/>
</dbReference>
<dbReference type="PROSITE" id="PS51371">
    <property type="entry name" value="CBS"/>
    <property type="match status" value="2"/>
</dbReference>
<feature type="domain" description="CBS" evidence="3">
    <location>
        <begin position="10"/>
        <end position="68"/>
    </location>
</feature>
<dbReference type="InterPro" id="IPR046342">
    <property type="entry name" value="CBS_dom_sf"/>
</dbReference>
<dbReference type="PANTHER" id="PTHR43080:SF2">
    <property type="entry name" value="CBS DOMAIN-CONTAINING PROTEIN"/>
    <property type="match status" value="1"/>
</dbReference>
<evidence type="ECO:0000256" key="2">
    <source>
        <dbReference type="PROSITE-ProRule" id="PRU00703"/>
    </source>
</evidence>
<reference evidence="4 5" key="1">
    <citation type="submission" date="2019-02" db="EMBL/GenBank/DDBJ databases">
        <title>Genomic Encyclopedia of Type Strains, Phase IV (KMG-IV): sequencing the most valuable type-strain genomes for metagenomic binning, comparative biology and taxonomic classification.</title>
        <authorList>
            <person name="Goeker M."/>
        </authorList>
    </citation>
    <scope>NUCLEOTIDE SEQUENCE [LARGE SCALE GENOMIC DNA]</scope>
    <source>
        <strain evidence="4 5">DSM 21223</strain>
    </source>
</reference>
<keyword evidence="5" id="KW-1185">Reference proteome</keyword>
<gene>
    <name evidence="4" type="ORF">EV678_1566</name>
</gene>
<dbReference type="Pfam" id="PF00571">
    <property type="entry name" value="CBS"/>
    <property type="match status" value="2"/>
</dbReference>
<sequence>MPHRSIAHIISQQTPVTATADLTVREACQRMAAARVGALLVVEHGFLTGIFTERDALNRVLAPGLDPEHTLLSEVMTANPRAVPPEKPLSYALHLMHIGGYRHMPVVQAGRPLGMVSVRDALGAEICDFERDLESLEKIATAL</sequence>
<evidence type="ECO:0000256" key="1">
    <source>
        <dbReference type="ARBA" id="ARBA00023122"/>
    </source>
</evidence>
<evidence type="ECO:0000313" key="5">
    <source>
        <dbReference type="Proteomes" id="UP000292136"/>
    </source>
</evidence>
<proteinExistence type="predicted"/>
<name>A0ABY0IUL8_9RHOO</name>
<dbReference type="InterPro" id="IPR000644">
    <property type="entry name" value="CBS_dom"/>
</dbReference>